<reference evidence="1" key="1">
    <citation type="journal article" date="2014" name="Front. Microbiol.">
        <title>High frequency of phylogenetically diverse reductive dehalogenase-homologous genes in deep subseafloor sedimentary metagenomes.</title>
        <authorList>
            <person name="Kawai M."/>
            <person name="Futagami T."/>
            <person name="Toyoda A."/>
            <person name="Takaki Y."/>
            <person name="Nishi S."/>
            <person name="Hori S."/>
            <person name="Arai W."/>
            <person name="Tsubouchi T."/>
            <person name="Morono Y."/>
            <person name="Uchiyama I."/>
            <person name="Ito T."/>
            <person name="Fujiyama A."/>
            <person name="Inagaki F."/>
            <person name="Takami H."/>
        </authorList>
    </citation>
    <scope>NUCLEOTIDE SEQUENCE</scope>
    <source>
        <strain evidence="1">Expedition CK06-06</strain>
    </source>
</reference>
<dbReference type="AlphaFoldDB" id="X1QDX3"/>
<comment type="caution">
    <text evidence="1">The sequence shown here is derived from an EMBL/GenBank/DDBJ whole genome shotgun (WGS) entry which is preliminary data.</text>
</comment>
<dbReference type="GO" id="GO:0016788">
    <property type="term" value="F:hydrolase activity, acting on ester bonds"/>
    <property type="evidence" value="ECO:0007669"/>
    <property type="project" value="InterPro"/>
</dbReference>
<dbReference type="PANTHER" id="PTHR46124:SF2">
    <property type="entry name" value="D-AMINOACYL-TRNA DEACYLASE"/>
    <property type="match status" value="1"/>
</dbReference>
<sequence>MIKILIDVHCHANLYSAIDKVINEAKNVGVEKIIAVAMSFISQKRVLETADQYKEIYAALGVHPEEVKMNRNIENQLESIIDLIRTKKEKICAIGEIGLDHHFVKEKELYPLQKKIFDEMLLIAQELELPVNLHTKGAEKIIFDTLPSYKIPNVNIHWYSGPEVFLKEGIDRGYFFSITPALSYSPPVKKTVLTVDKEHLLLESDGPVKYTGKIGTPAMIRGVLNTISKLKEIPVIELENQILDNTRKIFPKIFKS</sequence>
<dbReference type="PIRSF" id="PIRSF005902">
    <property type="entry name" value="DNase_TatD"/>
    <property type="match status" value="1"/>
</dbReference>
<dbReference type="CDD" id="cd01310">
    <property type="entry name" value="TatD_DNAse"/>
    <property type="match status" value="1"/>
</dbReference>
<dbReference type="PANTHER" id="PTHR46124">
    <property type="entry name" value="D-AMINOACYL-TRNA DEACYLASE"/>
    <property type="match status" value="1"/>
</dbReference>
<dbReference type="InterPro" id="IPR032466">
    <property type="entry name" value="Metal_Hydrolase"/>
</dbReference>
<dbReference type="Pfam" id="PF01026">
    <property type="entry name" value="TatD_DNase"/>
    <property type="match status" value="1"/>
</dbReference>
<name>X1QDX3_9ZZZZ</name>
<proteinExistence type="predicted"/>
<organism evidence="1">
    <name type="scientific">marine sediment metagenome</name>
    <dbReference type="NCBI Taxonomy" id="412755"/>
    <lineage>
        <taxon>unclassified sequences</taxon>
        <taxon>metagenomes</taxon>
        <taxon>ecological metagenomes</taxon>
    </lineage>
</organism>
<dbReference type="EMBL" id="BARW01000584">
    <property type="protein sequence ID" value="GAI66433.1"/>
    <property type="molecule type" value="Genomic_DNA"/>
</dbReference>
<accession>X1QDX3</accession>
<dbReference type="SUPFAM" id="SSF51556">
    <property type="entry name" value="Metallo-dependent hydrolases"/>
    <property type="match status" value="1"/>
</dbReference>
<evidence type="ECO:0000313" key="1">
    <source>
        <dbReference type="EMBL" id="GAI66433.1"/>
    </source>
</evidence>
<dbReference type="Gene3D" id="3.20.20.140">
    <property type="entry name" value="Metal-dependent hydrolases"/>
    <property type="match status" value="1"/>
</dbReference>
<dbReference type="InterPro" id="IPR001130">
    <property type="entry name" value="TatD-like"/>
</dbReference>
<gene>
    <name evidence="1" type="ORF">S12H4_02397</name>
</gene>
<protein>
    <submittedName>
        <fullName evidence="1">Uncharacterized protein</fullName>
    </submittedName>
</protein>